<dbReference type="Proteomes" id="UP000326546">
    <property type="component" value="Chromosome"/>
</dbReference>
<organism evidence="1 2">
    <name type="scientific">Ornithinimicrobium pratense</name>
    <dbReference type="NCBI Taxonomy" id="2593973"/>
    <lineage>
        <taxon>Bacteria</taxon>
        <taxon>Bacillati</taxon>
        <taxon>Actinomycetota</taxon>
        <taxon>Actinomycetes</taxon>
        <taxon>Micrococcales</taxon>
        <taxon>Ornithinimicrobiaceae</taxon>
        <taxon>Ornithinimicrobium</taxon>
    </lineage>
</organism>
<proteinExistence type="predicted"/>
<keyword evidence="2" id="KW-1185">Reference proteome</keyword>
<dbReference type="KEGG" id="serw:FY030_06455"/>
<dbReference type="RefSeq" id="WP_158060790.1">
    <property type="nucleotide sequence ID" value="NZ_CP044427.1"/>
</dbReference>
<evidence type="ECO:0000313" key="2">
    <source>
        <dbReference type="Proteomes" id="UP000326546"/>
    </source>
</evidence>
<reference evidence="1 2" key="1">
    <citation type="submission" date="2019-09" db="EMBL/GenBank/DDBJ databases">
        <title>Serinicoccus pratensis sp. nov., isolated from meadow soil.</title>
        <authorList>
            <person name="Zhang W."/>
        </authorList>
    </citation>
    <scope>NUCLEOTIDE SEQUENCE [LARGE SCALE GENOMIC DNA]</scope>
    <source>
        <strain evidence="1 2">W204</strain>
    </source>
</reference>
<accession>A0A5J6V5V9</accession>
<dbReference type="OrthoDB" id="342114at2"/>
<dbReference type="AlphaFoldDB" id="A0A5J6V5V9"/>
<dbReference type="EMBL" id="CP044427">
    <property type="protein sequence ID" value="QFG68402.1"/>
    <property type="molecule type" value="Genomic_DNA"/>
</dbReference>
<protein>
    <submittedName>
        <fullName evidence="1">Uncharacterized protein</fullName>
    </submittedName>
</protein>
<sequence>MRSTFITVRDLELRIAEGTLPWTESVRYDTVDLILDGKNLVNWLRPHAEPGIEPPEYLGHPIGTNMTALLLGQCPEDESGRTALLGCTCTVIGCGPLLARIEVGSETVTWSHFERGPGEEYDGLELQFDRDTYMDALTRYEETT</sequence>
<evidence type="ECO:0000313" key="1">
    <source>
        <dbReference type="EMBL" id="QFG68402.1"/>
    </source>
</evidence>
<name>A0A5J6V5V9_9MICO</name>
<gene>
    <name evidence="1" type="ORF">FY030_06455</name>
</gene>